<dbReference type="PANTHER" id="PTHR22789">
    <property type="entry name" value="FUCULOSE PHOSPHATE ALDOLASE"/>
    <property type="match status" value="1"/>
</dbReference>
<dbReference type="SMART" id="SM01007">
    <property type="entry name" value="Aldolase_II"/>
    <property type="match status" value="1"/>
</dbReference>
<dbReference type="PANTHER" id="PTHR22789:SF0">
    <property type="entry name" value="3-OXO-TETRONATE 4-PHOSPHATE DECARBOXYLASE-RELATED"/>
    <property type="match status" value="1"/>
</dbReference>
<dbReference type="InterPro" id="IPR001303">
    <property type="entry name" value="Aldolase_II/adducin_N"/>
</dbReference>
<dbReference type="Pfam" id="PF00596">
    <property type="entry name" value="Aldolase_II"/>
    <property type="match status" value="1"/>
</dbReference>
<evidence type="ECO:0000256" key="2">
    <source>
        <dbReference type="ARBA" id="ARBA00023239"/>
    </source>
</evidence>
<dbReference type="InterPro" id="IPR050197">
    <property type="entry name" value="Aldolase_class_II_sugar_metab"/>
</dbReference>
<evidence type="ECO:0000313" key="4">
    <source>
        <dbReference type="EMBL" id="QEO14250.1"/>
    </source>
</evidence>
<name>A0A5C1YFJ5_9MICO</name>
<dbReference type="AlphaFoldDB" id="A0A5C1YFJ5"/>
<keyword evidence="5" id="KW-1185">Reference proteome</keyword>
<proteinExistence type="predicted"/>
<dbReference type="KEGG" id="ail:FLP10_07340"/>
<keyword evidence="1" id="KW-0479">Metal-binding</keyword>
<evidence type="ECO:0000259" key="3">
    <source>
        <dbReference type="SMART" id="SM01007"/>
    </source>
</evidence>
<dbReference type="EMBL" id="CP043505">
    <property type="protein sequence ID" value="QEO14250.1"/>
    <property type="molecule type" value="Genomic_DNA"/>
</dbReference>
<dbReference type="GO" id="GO:0005829">
    <property type="term" value="C:cytosol"/>
    <property type="evidence" value="ECO:0007669"/>
    <property type="project" value="TreeGrafter"/>
</dbReference>
<sequence length="257" mass="27048">MTARWEPERVAPELVELTRALGDPARDLVILAEGNTSEAFEDGTIAVKASGARMDAAGPDDFVVVDVAELVSLMLADDADQAVLTAALDAGEHAGARRRASIETLVHVAVRHFAPVRYVAHTHPTAVVSLLASVHAEHAFDETVYSDELVVLGTPLFVPYAQPGIALGREFFERLRGHVDAHGALPSLVLLGNHGIVAISESSAGALAVSEMAVKSARVRTGALAVGGIAGLSAQSTAAYFDREDFRERRSGLAGRV</sequence>
<evidence type="ECO:0000313" key="5">
    <source>
        <dbReference type="Proteomes" id="UP000324678"/>
    </source>
</evidence>
<organism evidence="4 5">
    <name type="scientific">Agromyces intestinalis</name>
    <dbReference type="NCBI Taxonomy" id="2592652"/>
    <lineage>
        <taxon>Bacteria</taxon>
        <taxon>Bacillati</taxon>
        <taxon>Actinomycetota</taxon>
        <taxon>Actinomycetes</taxon>
        <taxon>Micrococcales</taxon>
        <taxon>Microbacteriaceae</taxon>
        <taxon>Agromyces</taxon>
    </lineage>
</organism>
<dbReference type="RefSeq" id="WP_149160271.1">
    <property type="nucleotide sequence ID" value="NZ_CP043505.1"/>
</dbReference>
<accession>A0A5C1YFJ5</accession>
<keyword evidence="2" id="KW-0456">Lyase</keyword>
<dbReference type="OrthoDB" id="9774430at2"/>
<dbReference type="SUPFAM" id="SSF53639">
    <property type="entry name" value="AraD/HMP-PK domain-like"/>
    <property type="match status" value="1"/>
</dbReference>
<protein>
    <submittedName>
        <fullName evidence="4">Class II aldolase</fullName>
    </submittedName>
</protein>
<dbReference type="GO" id="GO:0046872">
    <property type="term" value="F:metal ion binding"/>
    <property type="evidence" value="ECO:0007669"/>
    <property type="project" value="UniProtKB-KW"/>
</dbReference>
<dbReference type="Gene3D" id="3.40.225.10">
    <property type="entry name" value="Class II aldolase/adducin N-terminal domain"/>
    <property type="match status" value="1"/>
</dbReference>
<dbReference type="GO" id="GO:0019323">
    <property type="term" value="P:pentose catabolic process"/>
    <property type="evidence" value="ECO:0007669"/>
    <property type="project" value="TreeGrafter"/>
</dbReference>
<evidence type="ECO:0000256" key="1">
    <source>
        <dbReference type="ARBA" id="ARBA00022723"/>
    </source>
</evidence>
<gene>
    <name evidence="4" type="ORF">FLP10_07340</name>
</gene>
<dbReference type="InterPro" id="IPR036409">
    <property type="entry name" value="Aldolase_II/adducin_N_sf"/>
</dbReference>
<dbReference type="GO" id="GO:0016832">
    <property type="term" value="F:aldehyde-lyase activity"/>
    <property type="evidence" value="ECO:0007669"/>
    <property type="project" value="TreeGrafter"/>
</dbReference>
<reference evidence="4 5" key="1">
    <citation type="submission" date="2019-09" db="EMBL/GenBank/DDBJ databases">
        <title>Genome sequencing of strain KACC 19306.</title>
        <authorList>
            <person name="Heo J."/>
            <person name="Kim S.-J."/>
            <person name="Kim J.-S."/>
            <person name="Hong S.-B."/>
            <person name="Kwon S.-W."/>
        </authorList>
    </citation>
    <scope>NUCLEOTIDE SEQUENCE [LARGE SCALE GENOMIC DNA]</scope>
    <source>
        <strain evidence="4 5">KACC 19306</strain>
    </source>
</reference>
<dbReference type="Proteomes" id="UP000324678">
    <property type="component" value="Chromosome"/>
</dbReference>
<feature type="domain" description="Class II aldolase/adducin N-terminal" evidence="3">
    <location>
        <begin position="12"/>
        <end position="221"/>
    </location>
</feature>